<organism evidence="2 3">
    <name type="scientific">Kribbella speibonae</name>
    <dbReference type="NCBI Taxonomy" id="1572660"/>
    <lineage>
        <taxon>Bacteria</taxon>
        <taxon>Bacillati</taxon>
        <taxon>Actinomycetota</taxon>
        <taxon>Actinomycetes</taxon>
        <taxon>Propionibacteriales</taxon>
        <taxon>Kribbellaceae</taxon>
        <taxon>Kribbella</taxon>
    </lineage>
</organism>
<comment type="caution">
    <text evidence="2">The sequence shown here is derived from an EMBL/GenBank/DDBJ whole genome shotgun (WGS) entry which is preliminary data.</text>
</comment>
<dbReference type="EMBL" id="SJJY01000001">
    <property type="protein sequence ID" value="TCC26895.1"/>
    <property type="molecule type" value="Genomic_DNA"/>
</dbReference>
<feature type="region of interest" description="Disordered" evidence="1">
    <location>
        <begin position="1"/>
        <end position="56"/>
    </location>
</feature>
<evidence type="ECO:0008006" key="4">
    <source>
        <dbReference type="Google" id="ProtNLM"/>
    </source>
</evidence>
<evidence type="ECO:0000256" key="1">
    <source>
        <dbReference type="SAM" id="MobiDB-lite"/>
    </source>
</evidence>
<dbReference type="RefSeq" id="WP_131459548.1">
    <property type="nucleotide sequence ID" value="NZ_SJJY01000001.1"/>
</dbReference>
<evidence type="ECO:0000313" key="2">
    <source>
        <dbReference type="EMBL" id="TCC26895.1"/>
    </source>
</evidence>
<protein>
    <recommendedName>
        <fullName evidence="4">HEAT repeat domain-containing protein</fullName>
    </recommendedName>
</protein>
<name>A0ABY2AB68_9ACTN</name>
<gene>
    <name evidence="2" type="ORF">E0H58_02480</name>
</gene>
<keyword evidence="3" id="KW-1185">Reference proteome</keyword>
<accession>A0ABY2AB68</accession>
<reference evidence="2 3" key="1">
    <citation type="submission" date="2019-02" db="EMBL/GenBank/DDBJ databases">
        <title>Kribbella capetownensis sp. nov. and Kribbella speibonae sp. nov., isolated from soil.</title>
        <authorList>
            <person name="Curtis S.M."/>
            <person name="Norton I."/>
            <person name="Everest G.J."/>
            <person name="Meyers P.R."/>
        </authorList>
    </citation>
    <scope>NUCLEOTIDE SEQUENCE [LARGE SCALE GENOMIC DNA]</scope>
    <source>
        <strain evidence="2 3">SK5</strain>
    </source>
</reference>
<proteinExistence type="predicted"/>
<feature type="compositionally biased region" description="Polar residues" evidence="1">
    <location>
        <begin position="47"/>
        <end position="56"/>
    </location>
</feature>
<feature type="compositionally biased region" description="Pro residues" evidence="1">
    <location>
        <begin position="13"/>
        <end position="23"/>
    </location>
</feature>
<evidence type="ECO:0000313" key="3">
    <source>
        <dbReference type="Proteomes" id="UP000292385"/>
    </source>
</evidence>
<sequence>MDDTFRPLFEQPPHLPASPPPNAAPKLSDGRDGEQPRPNPATEAGAVQQSATASTGATVVQAGNDVHWIAQQLRWLPQVMIEDKVERALVRFAPSARYDRALACITRHDLPLVVLSGPRSTGRRTAALNLLAGGPVSECLTDWGSVPRADLLPREPGGRYLLDLTDEPADVPEQFGRTLAGYGNELARQEARMVILVTDRLWRACRPHAQSITVDFDVPDPERVLAAHLSGSESHTNWLAANQQLRATVSDLLANAPMPGRAAELAAIILRQNVHEETASKAIRDEFHHWDGYLAEKLSEHASSKSGEDPPAKAAKVGAARSRALLISVAVLDGAPIEVVLDASEELLKRLRSAPEPSEILIGPELGDLIQDIDAERIGDTLTITRRYPGLDQAVLSRIWRERPRLRQPIRSWLEVITAERGAAANELARVADVLTSLATQLGSLEVLDILQTWVNGGARHRQVGITVLEQLSVSPEVGAVVRRRLYDWARGKADVQLLTGVAEVCAGMLGRQSPAAALSRLRLLLGHERQTVRNAAARALRALAAQDNVRPHVIAAVTDWFTRQDPAAGQLGWLALVDPGDDLSPVAVLGAVTADPELQATVRQAWSAMIADTETRASAIEVVRRWLACADRGTLGADFVIQLLGPTLKHGLPGDDFKAFITHGNGSPTHADLVMALVMNSFPDPTPSVGRRVEH</sequence>
<dbReference type="Proteomes" id="UP000292385">
    <property type="component" value="Unassembled WGS sequence"/>
</dbReference>